<organism evidence="2 3">
    <name type="scientific">Phytophthora nicotianae P10297</name>
    <dbReference type="NCBI Taxonomy" id="1317064"/>
    <lineage>
        <taxon>Eukaryota</taxon>
        <taxon>Sar</taxon>
        <taxon>Stramenopiles</taxon>
        <taxon>Oomycota</taxon>
        <taxon>Peronosporomycetes</taxon>
        <taxon>Peronosporales</taxon>
        <taxon>Peronosporaceae</taxon>
        <taxon>Phytophthora</taxon>
    </lineage>
</organism>
<evidence type="ECO:0000313" key="2">
    <source>
        <dbReference type="EMBL" id="ETP44949.1"/>
    </source>
</evidence>
<comment type="caution">
    <text evidence="2">The sequence shown here is derived from an EMBL/GenBank/DDBJ whole genome shotgun (WGS) entry which is preliminary data.</text>
</comment>
<accession>W2ZFI6</accession>
<protein>
    <submittedName>
        <fullName evidence="2">Uncharacterized protein</fullName>
    </submittedName>
</protein>
<reference evidence="2 3" key="1">
    <citation type="submission" date="2013-11" db="EMBL/GenBank/DDBJ databases">
        <title>The Genome Sequence of Phytophthora parasitica P10297.</title>
        <authorList>
            <consortium name="The Broad Institute Genomics Platform"/>
            <person name="Russ C."/>
            <person name="Tyler B."/>
            <person name="Panabieres F."/>
            <person name="Shan W."/>
            <person name="Tripathy S."/>
            <person name="Grunwald N."/>
            <person name="Machado M."/>
            <person name="Johnson C.S."/>
            <person name="Walker B."/>
            <person name="Young S.K."/>
            <person name="Zeng Q."/>
            <person name="Gargeya S."/>
            <person name="Fitzgerald M."/>
            <person name="Haas B."/>
            <person name="Abouelleil A."/>
            <person name="Allen A.W."/>
            <person name="Alvarado L."/>
            <person name="Arachchi H.M."/>
            <person name="Berlin A.M."/>
            <person name="Chapman S.B."/>
            <person name="Gainer-Dewar J."/>
            <person name="Goldberg J."/>
            <person name="Griggs A."/>
            <person name="Gujja S."/>
            <person name="Hansen M."/>
            <person name="Howarth C."/>
            <person name="Imamovic A."/>
            <person name="Ireland A."/>
            <person name="Larimer J."/>
            <person name="McCowan C."/>
            <person name="Murphy C."/>
            <person name="Pearson M."/>
            <person name="Poon T.W."/>
            <person name="Priest M."/>
            <person name="Roberts A."/>
            <person name="Saif S."/>
            <person name="Shea T."/>
            <person name="Sisk P."/>
            <person name="Sykes S."/>
            <person name="Wortman J."/>
            <person name="Nusbaum C."/>
            <person name="Birren B."/>
        </authorList>
    </citation>
    <scope>NUCLEOTIDE SEQUENCE [LARGE SCALE GENOMIC DNA]</scope>
    <source>
        <strain evidence="2 3">P10297</strain>
    </source>
</reference>
<dbReference type="EMBL" id="ANIY01001775">
    <property type="protein sequence ID" value="ETP44949.1"/>
    <property type="molecule type" value="Genomic_DNA"/>
</dbReference>
<feature type="compositionally biased region" description="Basic and acidic residues" evidence="1">
    <location>
        <begin position="43"/>
        <end position="64"/>
    </location>
</feature>
<sequence>MSEEGGNEQVDAGASGGRVQCADWQDGKRATAGRQKGGGWLAEGRRRDGKRAEAEKGGRMDGGREGVSGAARRPRTSGTGRSIVKAD</sequence>
<name>W2ZFI6_PHYNI</name>
<dbReference type="Proteomes" id="UP000018948">
    <property type="component" value="Unassembled WGS sequence"/>
</dbReference>
<feature type="region of interest" description="Disordered" evidence="1">
    <location>
        <begin position="1"/>
        <end position="87"/>
    </location>
</feature>
<gene>
    <name evidence="2" type="ORF">F442_08545</name>
</gene>
<proteinExistence type="predicted"/>
<evidence type="ECO:0000256" key="1">
    <source>
        <dbReference type="SAM" id="MobiDB-lite"/>
    </source>
</evidence>
<evidence type="ECO:0000313" key="3">
    <source>
        <dbReference type="Proteomes" id="UP000018948"/>
    </source>
</evidence>
<dbReference type="AlphaFoldDB" id="W2ZFI6"/>